<dbReference type="InterPro" id="IPR001005">
    <property type="entry name" value="SANT/Myb"/>
</dbReference>
<dbReference type="PROSITE" id="PS50090">
    <property type="entry name" value="MYB_LIKE"/>
    <property type="match status" value="1"/>
</dbReference>
<feature type="domain" description="Myb-like" evidence="2">
    <location>
        <begin position="88"/>
        <end position="160"/>
    </location>
</feature>
<dbReference type="RefSeq" id="XP_022309097.1">
    <property type="nucleotide sequence ID" value="XM_022453389.1"/>
</dbReference>
<reference evidence="4" key="1">
    <citation type="submission" date="2025-08" db="UniProtKB">
        <authorList>
            <consortium name="RefSeq"/>
        </authorList>
    </citation>
    <scope>IDENTIFICATION</scope>
    <source>
        <tissue evidence="4">Whole sample</tissue>
    </source>
</reference>
<name>A0A8B8C0C8_CRAVI</name>
<dbReference type="GeneID" id="111114867"/>
<organism evidence="3 4">
    <name type="scientific">Crassostrea virginica</name>
    <name type="common">Eastern oyster</name>
    <dbReference type="NCBI Taxonomy" id="6565"/>
    <lineage>
        <taxon>Eukaryota</taxon>
        <taxon>Metazoa</taxon>
        <taxon>Spiralia</taxon>
        <taxon>Lophotrochozoa</taxon>
        <taxon>Mollusca</taxon>
        <taxon>Bivalvia</taxon>
        <taxon>Autobranchia</taxon>
        <taxon>Pteriomorphia</taxon>
        <taxon>Ostreida</taxon>
        <taxon>Ostreoidea</taxon>
        <taxon>Ostreidae</taxon>
        <taxon>Crassostrea</taxon>
    </lineage>
</organism>
<evidence type="ECO:0000313" key="4">
    <source>
        <dbReference type="RefSeq" id="XP_022309097.1"/>
    </source>
</evidence>
<feature type="compositionally biased region" description="Polar residues" evidence="1">
    <location>
        <begin position="70"/>
        <end position="80"/>
    </location>
</feature>
<protein>
    <submittedName>
        <fullName evidence="4">Uncharacterized protein LOC111114867</fullName>
    </submittedName>
</protein>
<feature type="compositionally biased region" description="Polar residues" evidence="1">
    <location>
        <begin position="88"/>
        <end position="97"/>
    </location>
</feature>
<gene>
    <name evidence="4" type="primary">LOC111114867</name>
</gene>
<keyword evidence="3" id="KW-1185">Reference proteome</keyword>
<accession>A0A8B8C0C8</accession>
<proteinExistence type="predicted"/>
<dbReference type="KEGG" id="cvn:111114867"/>
<dbReference type="OrthoDB" id="6140923at2759"/>
<evidence type="ECO:0000259" key="2">
    <source>
        <dbReference type="PROSITE" id="PS50090"/>
    </source>
</evidence>
<feature type="region of interest" description="Disordered" evidence="1">
    <location>
        <begin position="34"/>
        <end position="101"/>
    </location>
</feature>
<evidence type="ECO:0000256" key="1">
    <source>
        <dbReference type="SAM" id="MobiDB-lite"/>
    </source>
</evidence>
<dbReference type="Proteomes" id="UP000694844">
    <property type="component" value="Chromosome 9"/>
</dbReference>
<sequence length="272" mass="30828">MLDLLHSSTLDDASRQTLLNNILNEQLLMDKSGAPEVSSLVRPREVSKSPPVTPKSFEMSSLAKKVSKSPPVTTKSSEISSHAKPSKEVSTPKSSWTENEESLLIDERHKKSTDFLKTRNHALLWDEIAVKLFQVLNTKITGTQAMYKYNSLKKRWKEIIDTPSGSAAKKIVLKNAFDKEYGTKASTRPAFVLDTDDDVSAAQSTSNSTCSTSTSTKTFEKKDRKRKYDLHSLIEKQHEDFMTKTTKMHEEKIERLDKFLQLMEQSIRGQKE</sequence>
<evidence type="ECO:0000313" key="3">
    <source>
        <dbReference type="Proteomes" id="UP000694844"/>
    </source>
</evidence>
<dbReference type="AlphaFoldDB" id="A0A8B8C0C8"/>